<evidence type="ECO:0000313" key="5">
    <source>
        <dbReference type="EMBL" id="GKU93734.1"/>
    </source>
</evidence>
<comment type="subcellular location">
    <subcellularLocation>
        <location evidence="3">Plastid</location>
        <location evidence="3">Chloroplast outer membrane</location>
    </subcellularLocation>
</comment>
<dbReference type="Gene3D" id="2.40.160.50">
    <property type="entry name" value="membrane protein fhac: a member of the omp85/tpsb transporter family"/>
    <property type="match status" value="1"/>
</dbReference>
<dbReference type="PANTHER" id="PTHR12815:SF40">
    <property type="entry name" value="OUTER ENVELOPE PROTEIN 36, CHLOROPLASTIC-RELATED"/>
    <property type="match status" value="1"/>
</dbReference>
<evidence type="ECO:0000256" key="3">
    <source>
        <dbReference type="ARBA" id="ARBA00024013"/>
    </source>
</evidence>
<accession>A0AAV5I7Q6</accession>
<keyword evidence="6" id="KW-1185">Reference proteome</keyword>
<evidence type="ECO:0000259" key="4">
    <source>
        <dbReference type="Pfam" id="PF01103"/>
    </source>
</evidence>
<dbReference type="InterPro" id="IPR039910">
    <property type="entry name" value="D15-like"/>
</dbReference>
<dbReference type="PANTHER" id="PTHR12815">
    <property type="entry name" value="SORTING AND ASSEMBLY MACHINERY SAMM50 PROTEIN FAMILY MEMBER"/>
    <property type="match status" value="1"/>
</dbReference>
<dbReference type="GO" id="GO:0009707">
    <property type="term" value="C:chloroplast outer membrane"/>
    <property type="evidence" value="ECO:0007669"/>
    <property type="project" value="UniProtKB-SubCell"/>
</dbReference>
<dbReference type="Pfam" id="PF01103">
    <property type="entry name" value="Omp85"/>
    <property type="match status" value="1"/>
</dbReference>
<name>A0AAV5I7Q6_9ROSI</name>
<dbReference type="FunFam" id="2.40.160.50:FF:000007">
    <property type="entry name" value="Outer envelope protein 80, chloroplastic"/>
    <property type="match status" value="1"/>
</dbReference>
<dbReference type="GO" id="GO:0009793">
    <property type="term" value="P:embryo development ending in seed dormancy"/>
    <property type="evidence" value="ECO:0007669"/>
    <property type="project" value="TreeGrafter"/>
</dbReference>
<gene>
    <name evidence="5" type="ORF">SLEP1_g7303</name>
</gene>
<keyword evidence="2" id="KW-0472">Membrane</keyword>
<dbReference type="InterPro" id="IPR000184">
    <property type="entry name" value="Bac_surfAg_D15"/>
</dbReference>
<dbReference type="Proteomes" id="UP001054252">
    <property type="component" value="Unassembled WGS sequence"/>
</dbReference>
<organism evidence="5 6">
    <name type="scientific">Rubroshorea leprosula</name>
    <dbReference type="NCBI Taxonomy" id="152421"/>
    <lineage>
        <taxon>Eukaryota</taxon>
        <taxon>Viridiplantae</taxon>
        <taxon>Streptophyta</taxon>
        <taxon>Embryophyta</taxon>
        <taxon>Tracheophyta</taxon>
        <taxon>Spermatophyta</taxon>
        <taxon>Magnoliopsida</taxon>
        <taxon>eudicotyledons</taxon>
        <taxon>Gunneridae</taxon>
        <taxon>Pentapetalae</taxon>
        <taxon>rosids</taxon>
        <taxon>malvids</taxon>
        <taxon>Malvales</taxon>
        <taxon>Dipterocarpaceae</taxon>
        <taxon>Rubroshorea</taxon>
    </lineage>
</organism>
<reference evidence="5 6" key="1">
    <citation type="journal article" date="2021" name="Commun. Biol.">
        <title>The genome of Shorea leprosula (Dipterocarpaceae) highlights the ecological relevance of drought in aseasonal tropical rainforests.</title>
        <authorList>
            <person name="Ng K.K.S."/>
            <person name="Kobayashi M.J."/>
            <person name="Fawcett J.A."/>
            <person name="Hatakeyama M."/>
            <person name="Paape T."/>
            <person name="Ng C.H."/>
            <person name="Ang C.C."/>
            <person name="Tnah L.H."/>
            <person name="Lee C.T."/>
            <person name="Nishiyama T."/>
            <person name="Sese J."/>
            <person name="O'Brien M.J."/>
            <person name="Copetti D."/>
            <person name="Mohd Noor M.I."/>
            <person name="Ong R.C."/>
            <person name="Putra M."/>
            <person name="Sireger I.Z."/>
            <person name="Indrioko S."/>
            <person name="Kosugi Y."/>
            <person name="Izuno A."/>
            <person name="Isagi Y."/>
            <person name="Lee S.L."/>
            <person name="Shimizu K.K."/>
        </authorList>
    </citation>
    <scope>NUCLEOTIDE SEQUENCE [LARGE SCALE GENOMIC DNA]</scope>
    <source>
        <strain evidence="5">214</strain>
    </source>
</reference>
<feature type="domain" description="Bacterial surface antigen (D15)" evidence="4">
    <location>
        <begin position="55"/>
        <end position="356"/>
    </location>
</feature>
<keyword evidence="1" id="KW-1002">Plastid outer membrane</keyword>
<keyword evidence="1" id="KW-0934">Plastid</keyword>
<evidence type="ECO:0000256" key="2">
    <source>
        <dbReference type="ARBA" id="ARBA00023136"/>
    </source>
</evidence>
<dbReference type="GO" id="GO:0009658">
    <property type="term" value="P:chloroplast organization"/>
    <property type="evidence" value="ECO:0007669"/>
    <property type="project" value="TreeGrafter"/>
</dbReference>
<comment type="caution">
    <text evidence="5">The sequence shown here is derived from an EMBL/GenBank/DDBJ whole genome shotgun (WGS) entry which is preliminary data.</text>
</comment>
<proteinExistence type="predicted"/>
<evidence type="ECO:0000256" key="1">
    <source>
        <dbReference type="ARBA" id="ARBA00022805"/>
    </source>
</evidence>
<protein>
    <recommendedName>
        <fullName evidence="4">Bacterial surface antigen (D15) domain-containing protein</fullName>
    </recommendedName>
</protein>
<sequence>MGAQKSIHAGKAKIDVNVDFTQKLCASMILPSLRDTGRGSPLSLVIGSLCIKHPNLFGGSEKLDVTLDKGLYDSNILVAYRRPGPQWLSQKCFVIQHSLSPEIGVHGTPLDNFSRSGSGGVNLSRFSVGLDLNEPASSKWSSTSSIKFEHVRPVNDDGRSMTRDLDGFPVTCSGNAHDSMLVLKQESRYAKADDHSFSRFSIQIEQGIPVWSKWLIFNRFKFLASNGVKLGPAFLLTSLTVGSIVGDMAPYQAFAVGGLGSVRGYGEGAVGSGRSCLVANTEVTFPLSNMLDGSLFLDCGTDLGSGRHVPGNPALRQGKPGCGVGAGYGIRFKSPFGHFQIDYAINAFQQKTVYFGITNLAS</sequence>
<evidence type="ECO:0000313" key="6">
    <source>
        <dbReference type="Proteomes" id="UP001054252"/>
    </source>
</evidence>
<dbReference type="AlphaFoldDB" id="A0AAV5I7Q6"/>
<dbReference type="EMBL" id="BPVZ01000007">
    <property type="protein sequence ID" value="GKU93734.1"/>
    <property type="molecule type" value="Genomic_DNA"/>
</dbReference>